<reference evidence="1 2" key="1">
    <citation type="submission" date="2019-12" db="EMBL/GenBank/DDBJ databases">
        <title>Neisseriaceae gen. nov. sp. Genome sequencing and assembly.</title>
        <authorList>
            <person name="Liu Z."/>
            <person name="Li A."/>
        </authorList>
    </citation>
    <scope>NUCLEOTIDE SEQUENCE [LARGE SCALE GENOMIC DNA]</scope>
    <source>
        <strain evidence="1 2">B2N2-7</strain>
    </source>
</reference>
<organism evidence="1 2">
    <name type="scientific">Craterilacuibacter sinensis</name>
    <dbReference type="NCBI Taxonomy" id="2686017"/>
    <lineage>
        <taxon>Bacteria</taxon>
        <taxon>Pseudomonadati</taxon>
        <taxon>Pseudomonadota</taxon>
        <taxon>Betaproteobacteria</taxon>
        <taxon>Neisseriales</taxon>
        <taxon>Neisseriaceae</taxon>
        <taxon>Craterilacuibacter</taxon>
    </lineage>
</organism>
<dbReference type="Proteomes" id="UP000467214">
    <property type="component" value="Unassembled WGS sequence"/>
</dbReference>
<protein>
    <submittedName>
        <fullName evidence="1">Uncharacterized protein</fullName>
    </submittedName>
</protein>
<keyword evidence="2" id="KW-1185">Reference proteome</keyword>
<evidence type="ECO:0000313" key="1">
    <source>
        <dbReference type="EMBL" id="MXR36926.1"/>
    </source>
</evidence>
<comment type="caution">
    <text evidence="1">The sequence shown here is derived from an EMBL/GenBank/DDBJ whole genome shotgun (WGS) entry which is preliminary data.</text>
</comment>
<proteinExistence type="predicted"/>
<name>A0A845BRT5_9NEIS</name>
<dbReference type="AlphaFoldDB" id="A0A845BRT5"/>
<dbReference type="EMBL" id="WSSB01000006">
    <property type="protein sequence ID" value="MXR36926.1"/>
    <property type="molecule type" value="Genomic_DNA"/>
</dbReference>
<dbReference type="RefSeq" id="WP_160796238.1">
    <property type="nucleotide sequence ID" value="NZ_WSSB01000006.1"/>
</dbReference>
<sequence length="363" mass="38470">MPSQLPDPRQYPALLASNRLIHHAVSALDAKTDADAGSWREGLRLALGDVLKRDDMLTLSVALAMAPSAAAYRELWQALRAAVEQADGRHVVLFAMPLVLVAAADGEVSLPAEIGDAAGLNALLRQHAVFSPGAEVWLGGALLHPDTLSEISAGQIYRATHEAAGMMDALPANLAGRAVTVHKDGVFLRYLLGVAIQEEGRPSALKLGGAVGAWGLPLMKFLGEQLKTSGLNLFPIARPPQMLMQAMVEGGKARHEVALQAFASSQIRRLRDKSLTPVAVLAAHSGGELRFTLSAVSGEGADEGFVWTLSPLDSVPAIETMVRELMAECQVEDVRIVTGLMAEEQQGERLFLHAGNTASAAAH</sequence>
<accession>A0A845BRT5</accession>
<gene>
    <name evidence="1" type="ORF">GQF02_08070</name>
</gene>
<evidence type="ECO:0000313" key="2">
    <source>
        <dbReference type="Proteomes" id="UP000467214"/>
    </source>
</evidence>